<gene>
    <name evidence="2" type="ORF">SAMN02745157_3425</name>
</gene>
<accession>A0A1M5GIV9</accession>
<feature type="domain" description="Transcription regulator AsnC/Lrp ligand binding" evidence="1">
    <location>
        <begin position="6"/>
        <end position="76"/>
    </location>
</feature>
<dbReference type="OrthoDB" id="9799041at2"/>
<evidence type="ECO:0000259" key="1">
    <source>
        <dbReference type="Pfam" id="PF01037"/>
    </source>
</evidence>
<dbReference type="Pfam" id="PF01037">
    <property type="entry name" value="AsnC_trans_reg"/>
    <property type="match status" value="1"/>
</dbReference>
<sequence length="78" mass="8712">MKAVFVQIKCELGRAYEVAAAIADAEIASEIYSTAGDFDLLVKCYLDDAVDPGHFVTESIQRFEGIRDTRTIMTFRAF</sequence>
<dbReference type="Gene3D" id="3.30.70.920">
    <property type="match status" value="1"/>
</dbReference>
<dbReference type="InterPro" id="IPR011008">
    <property type="entry name" value="Dimeric_a/b-barrel"/>
</dbReference>
<organism evidence="2 3">
    <name type="scientific">Kaistia soli DSM 19436</name>
    <dbReference type="NCBI Taxonomy" id="1122133"/>
    <lineage>
        <taxon>Bacteria</taxon>
        <taxon>Pseudomonadati</taxon>
        <taxon>Pseudomonadota</taxon>
        <taxon>Alphaproteobacteria</taxon>
        <taxon>Hyphomicrobiales</taxon>
        <taxon>Kaistiaceae</taxon>
        <taxon>Kaistia</taxon>
    </lineage>
</organism>
<dbReference type="EMBL" id="FQUP01000003">
    <property type="protein sequence ID" value="SHG03685.1"/>
    <property type="molecule type" value="Genomic_DNA"/>
</dbReference>
<dbReference type="AlphaFoldDB" id="A0A1M5GIV9"/>
<protein>
    <submittedName>
        <fullName evidence="2">AsnC family protein</fullName>
    </submittedName>
</protein>
<dbReference type="STRING" id="1122133.SAMN02745157_3425"/>
<reference evidence="2 3" key="1">
    <citation type="submission" date="2016-11" db="EMBL/GenBank/DDBJ databases">
        <authorList>
            <person name="Jaros S."/>
            <person name="Januszkiewicz K."/>
            <person name="Wedrychowicz H."/>
        </authorList>
    </citation>
    <scope>NUCLEOTIDE SEQUENCE [LARGE SCALE GENOMIC DNA]</scope>
    <source>
        <strain evidence="2 3">DSM 19436</strain>
    </source>
</reference>
<keyword evidence="3" id="KW-1185">Reference proteome</keyword>
<evidence type="ECO:0000313" key="2">
    <source>
        <dbReference type="EMBL" id="SHG03685.1"/>
    </source>
</evidence>
<dbReference type="Proteomes" id="UP000184485">
    <property type="component" value="Unassembled WGS sequence"/>
</dbReference>
<dbReference type="SUPFAM" id="SSF54909">
    <property type="entry name" value="Dimeric alpha+beta barrel"/>
    <property type="match status" value="1"/>
</dbReference>
<dbReference type="RefSeq" id="WP_073055035.1">
    <property type="nucleotide sequence ID" value="NZ_FQUP01000003.1"/>
</dbReference>
<name>A0A1M5GIV9_9HYPH</name>
<dbReference type="InterPro" id="IPR019887">
    <property type="entry name" value="Tscrpt_reg_AsnC/Lrp_C"/>
</dbReference>
<proteinExistence type="predicted"/>
<evidence type="ECO:0000313" key="3">
    <source>
        <dbReference type="Proteomes" id="UP000184485"/>
    </source>
</evidence>